<keyword evidence="8 12" id="KW-0720">Serine protease</keyword>
<dbReference type="InterPro" id="IPR022700">
    <property type="entry name" value="CLIP"/>
</dbReference>
<evidence type="ECO:0000256" key="4">
    <source>
        <dbReference type="ARBA" id="ARBA00022670"/>
    </source>
</evidence>
<organism evidence="17 18">
    <name type="scientific">Cherax quadricarinatus</name>
    <name type="common">Australian red claw crayfish</name>
    <dbReference type="NCBI Taxonomy" id="27406"/>
    <lineage>
        <taxon>Eukaryota</taxon>
        <taxon>Metazoa</taxon>
        <taxon>Ecdysozoa</taxon>
        <taxon>Arthropoda</taxon>
        <taxon>Crustacea</taxon>
        <taxon>Multicrustacea</taxon>
        <taxon>Malacostraca</taxon>
        <taxon>Eumalacostraca</taxon>
        <taxon>Eucarida</taxon>
        <taxon>Decapoda</taxon>
        <taxon>Pleocyemata</taxon>
        <taxon>Astacidea</taxon>
        <taxon>Parastacoidea</taxon>
        <taxon>Parastacidae</taxon>
        <taxon>Cherax</taxon>
    </lineage>
</organism>
<dbReference type="PANTHER" id="PTHR24264">
    <property type="entry name" value="TRYPSIN-RELATED"/>
    <property type="match status" value="1"/>
</dbReference>
<evidence type="ECO:0000256" key="3">
    <source>
        <dbReference type="ARBA" id="ARBA00022659"/>
    </source>
</evidence>
<dbReference type="PROSITE" id="PS00135">
    <property type="entry name" value="TRYPSIN_SER"/>
    <property type="match status" value="1"/>
</dbReference>
<dbReference type="EC" id="3.4.21.-" evidence="12"/>
<evidence type="ECO:0000256" key="2">
    <source>
        <dbReference type="ARBA" id="ARBA00022525"/>
    </source>
</evidence>
<feature type="chain" id="PRO_5043112186" description="CLIP domain-containing serine protease" evidence="13">
    <location>
        <begin position="23"/>
        <end position="464"/>
    </location>
</feature>
<keyword evidence="7" id="KW-0353">Hemolymph clotting</keyword>
<dbReference type="SUPFAM" id="SSF50494">
    <property type="entry name" value="Trypsin-like serine proteases"/>
    <property type="match status" value="1"/>
</dbReference>
<evidence type="ECO:0000256" key="5">
    <source>
        <dbReference type="ARBA" id="ARBA00022729"/>
    </source>
</evidence>
<feature type="region of interest" description="Disordered" evidence="14">
    <location>
        <begin position="116"/>
        <end position="206"/>
    </location>
</feature>
<gene>
    <name evidence="17" type="ORF">OTU49_007494</name>
</gene>
<evidence type="ECO:0000256" key="14">
    <source>
        <dbReference type="SAM" id="MobiDB-lite"/>
    </source>
</evidence>
<dbReference type="PRINTS" id="PR00722">
    <property type="entry name" value="CHYMOTRYPSIN"/>
</dbReference>
<evidence type="ECO:0000256" key="13">
    <source>
        <dbReference type="RuleBase" id="RU366078"/>
    </source>
</evidence>
<dbReference type="InterPro" id="IPR009003">
    <property type="entry name" value="Peptidase_S1_PA"/>
</dbReference>
<dbReference type="Pfam" id="PF00089">
    <property type="entry name" value="Trypsin"/>
    <property type="match status" value="1"/>
</dbReference>
<accession>A0AAW0WUZ6</accession>
<comment type="caution">
    <text evidence="17">The sequence shown here is derived from an EMBL/GenBank/DDBJ whole genome shotgun (WGS) entry which is preliminary data.</text>
</comment>
<dbReference type="PROSITE" id="PS51888">
    <property type="entry name" value="CLIP"/>
    <property type="match status" value="1"/>
</dbReference>
<dbReference type="SMART" id="SM00680">
    <property type="entry name" value="CLIP"/>
    <property type="match status" value="1"/>
</dbReference>
<dbReference type="InterPro" id="IPR001314">
    <property type="entry name" value="Peptidase_S1A"/>
</dbReference>
<dbReference type="CDD" id="cd00190">
    <property type="entry name" value="Tryp_SPc"/>
    <property type="match status" value="1"/>
</dbReference>
<feature type="domain" description="Clip" evidence="16">
    <location>
        <begin position="53"/>
        <end position="105"/>
    </location>
</feature>
<dbReference type="EMBL" id="JARKIK010000061">
    <property type="protein sequence ID" value="KAK8731224.1"/>
    <property type="molecule type" value="Genomic_DNA"/>
</dbReference>
<comment type="subcellular location">
    <subcellularLocation>
        <location evidence="1 13">Secreted</location>
    </subcellularLocation>
</comment>
<dbReference type="InterPro" id="IPR018114">
    <property type="entry name" value="TRYPSIN_HIS"/>
</dbReference>
<dbReference type="GO" id="GO:0006508">
    <property type="term" value="P:proteolysis"/>
    <property type="evidence" value="ECO:0007669"/>
    <property type="project" value="UniProtKB-KW"/>
</dbReference>
<dbReference type="Gene3D" id="3.30.1640.30">
    <property type="match status" value="1"/>
</dbReference>
<comment type="similarity">
    <text evidence="10 13">Belongs to the peptidase S1 family. CLIP subfamily.</text>
</comment>
<evidence type="ECO:0000313" key="18">
    <source>
        <dbReference type="Proteomes" id="UP001445076"/>
    </source>
</evidence>
<proteinExistence type="inferred from homology"/>
<dbReference type="InterPro" id="IPR001254">
    <property type="entry name" value="Trypsin_dom"/>
</dbReference>
<feature type="domain" description="Peptidase S1" evidence="15">
    <location>
        <begin position="224"/>
        <end position="464"/>
    </location>
</feature>
<dbReference type="PANTHER" id="PTHR24264:SF65">
    <property type="entry name" value="SRCR DOMAIN-CONTAINING PROTEIN"/>
    <property type="match status" value="1"/>
</dbReference>
<dbReference type="FunFam" id="2.40.10.10:FF:000120">
    <property type="entry name" value="Putative serine protease"/>
    <property type="match status" value="1"/>
</dbReference>
<dbReference type="Proteomes" id="UP001445076">
    <property type="component" value="Unassembled WGS sequence"/>
</dbReference>
<evidence type="ECO:0000256" key="6">
    <source>
        <dbReference type="ARBA" id="ARBA00022801"/>
    </source>
</evidence>
<feature type="signal peptide" evidence="13">
    <location>
        <begin position="1"/>
        <end position="22"/>
    </location>
</feature>
<sequence>MWHSQCLVVALLAVSVCQSARASPQDAKRVRRQGNSGVETIVFGGSTQRDPDQCRTPDGDGGRCVRMLDCTAIYDQFRSNPTPEFLTFLRRSICRFEKTTPIICCSNTILSSLISSSTTPASTTTSSTTTASTTTASTTTASTTTTSTTTTTTSTTTTSTTTTEVPLTTAEVPSTTTEAPTTTTVSSTTTPVPETTTTTPPPPTGIRLLPQDVCGISNVNTIRIVGGTPPPKNLYPWLAALGYVDGQGKVEFLCGAALITHQHLVTAAHCVRSRSDLKIVRLGEHDLSISNETVHEDFNIMSQSFHENFDPISYANDIAVIKMDRPATFRKGINAVCLPLPGKFREDSLVGTSGIVAGWGAVSFNNVSSPTLLHVLLPVIGESECALKYTRFRQVKINNTTMCAGVGGRDACQGDSGGPMVMHFHSKTFLVGVVSFGFRCAEPNFPGVYTRVKAYLDWILSNLN</sequence>
<dbReference type="AlphaFoldDB" id="A0AAW0WUZ6"/>
<evidence type="ECO:0000259" key="16">
    <source>
        <dbReference type="PROSITE" id="PS51888"/>
    </source>
</evidence>
<evidence type="ECO:0000256" key="1">
    <source>
        <dbReference type="ARBA" id="ARBA00004613"/>
    </source>
</evidence>
<feature type="compositionally biased region" description="Low complexity" evidence="14">
    <location>
        <begin position="116"/>
        <end position="198"/>
    </location>
</feature>
<dbReference type="GO" id="GO:0042381">
    <property type="term" value="P:hemolymph coagulation"/>
    <property type="evidence" value="ECO:0007669"/>
    <property type="project" value="UniProtKB-KW"/>
</dbReference>
<dbReference type="PROSITE" id="PS50240">
    <property type="entry name" value="TRYPSIN_DOM"/>
    <property type="match status" value="1"/>
</dbReference>
<reference evidence="17 18" key="1">
    <citation type="journal article" date="2024" name="BMC Genomics">
        <title>Genome assembly of redclaw crayfish (Cherax quadricarinatus) provides insights into its immune adaptation and hypoxia tolerance.</title>
        <authorList>
            <person name="Liu Z."/>
            <person name="Zheng J."/>
            <person name="Li H."/>
            <person name="Fang K."/>
            <person name="Wang S."/>
            <person name="He J."/>
            <person name="Zhou D."/>
            <person name="Weng S."/>
            <person name="Chi M."/>
            <person name="Gu Z."/>
            <person name="He J."/>
            <person name="Li F."/>
            <person name="Wang M."/>
        </authorList>
    </citation>
    <scope>NUCLEOTIDE SEQUENCE [LARGE SCALE GENOMIC DNA]</scope>
    <source>
        <strain evidence="17">ZL_2023a</strain>
    </source>
</reference>
<keyword evidence="18" id="KW-1185">Reference proteome</keyword>
<dbReference type="InterPro" id="IPR043504">
    <property type="entry name" value="Peptidase_S1_PA_chymotrypsin"/>
</dbReference>
<evidence type="ECO:0000256" key="11">
    <source>
        <dbReference type="ARBA" id="ARBA00052079"/>
    </source>
</evidence>
<dbReference type="Gene3D" id="2.40.10.10">
    <property type="entry name" value="Trypsin-like serine proteases"/>
    <property type="match status" value="2"/>
</dbReference>
<keyword evidence="5 13" id="KW-0732">Signal</keyword>
<dbReference type="InterPro" id="IPR050127">
    <property type="entry name" value="Serine_Proteases_S1"/>
</dbReference>
<keyword evidence="6 12" id="KW-0378">Hydrolase</keyword>
<dbReference type="InterPro" id="IPR033116">
    <property type="entry name" value="TRYPSIN_SER"/>
</dbReference>
<dbReference type="SMART" id="SM00020">
    <property type="entry name" value="Tryp_SPc"/>
    <property type="match status" value="1"/>
</dbReference>
<dbReference type="InterPro" id="IPR038565">
    <property type="entry name" value="CLIP_sf"/>
</dbReference>
<keyword evidence="9" id="KW-1015">Disulfide bond</keyword>
<dbReference type="Pfam" id="PF12032">
    <property type="entry name" value="CLIP"/>
    <property type="match status" value="1"/>
</dbReference>
<keyword evidence="2 13" id="KW-0964">Secreted</keyword>
<keyword evidence="4 12" id="KW-0645">Protease</keyword>
<evidence type="ECO:0000256" key="9">
    <source>
        <dbReference type="ARBA" id="ARBA00023157"/>
    </source>
</evidence>
<evidence type="ECO:0000313" key="17">
    <source>
        <dbReference type="EMBL" id="KAK8731224.1"/>
    </source>
</evidence>
<comment type="catalytic activity">
    <reaction evidence="11">
        <text>Selective cleavage of 103-Arg-|-Ser-104 and 124-Ile-|-Ile-125 bonds in Limulus clotting factor B to form activated factor B. Cleavage of -Pro-Arg-|-Xaa- bonds in synthetic substrates.</text>
        <dbReference type="EC" id="3.4.21.84"/>
    </reaction>
</comment>
<protein>
    <recommendedName>
        <fullName evidence="13">CLIP domain-containing serine protease</fullName>
        <ecNumber evidence="12">3.4.21.-</ecNumber>
    </recommendedName>
</protein>
<dbReference type="GO" id="GO:0004252">
    <property type="term" value="F:serine-type endopeptidase activity"/>
    <property type="evidence" value="ECO:0007669"/>
    <property type="project" value="UniProtKB-UniRule"/>
</dbReference>
<dbReference type="GO" id="GO:0005615">
    <property type="term" value="C:extracellular space"/>
    <property type="evidence" value="ECO:0007669"/>
    <property type="project" value="TreeGrafter"/>
</dbReference>
<evidence type="ECO:0000256" key="10">
    <source>
        <dbReference type="ARBA" id="ARBA00024195"/>
    </source>
</evidence>
<evidence type="ECO:0000259" key="15">
    <source>
        <dbReference type="PROSITE" id="PS50240"/>
    </source>
</evidence>
<evidence type="ECO:0000256" key="8">
    <source>
        <dbReference type="ARBA" id="ARBA00022825"/>
    </source>
</evidence>
<evidence type="ECO:0000256" key="7">
    <source>
        <dbReference type="ARBA" id="ARBA00022820"/>
    </source>
</evidence>
<name>A0AAW0WUZ6_CHEQU</name>
<dbReference type="PROSITE" id="PS00134">
    <property type="entry name" value="TRYPSIN_HIS"/>
    <property type="match status" value="1"/>
</dbReference>
<keyword evidence="3" id="KW-0768">Sushi</keyword>
<evidence type="ECO:0000256" key="12">
    <source>
        <dbReference type="RuleBase" id="RU363034"/>
    </source>
</evidence>
<comment type="domain">
    <text evidence="13">The clip domain consists of 35-55 residues which are 'knitted' together usually by 3 conserved disulfide bonds forming a clip-like compact structure.</text>
</comment>